<proteinExistence type="predicted"/>
<dbReference type="EMBL" id="QSAJ01000055">
    <property type="protein sequence ID" value="RGW48474.1"/>
    <property type="molecule type" value="Genomic_DNA"/>
</dbReference>
<evidence type="ECO:0000313" key="9">
    <source>
        <dbReference type="Proteomes" id="UP000285666"/>
    </source>
</evidence>
<evidence type="ECO:0000313" key="7">
    <source>
        <dbReference type="Proteomes" id="UP000266376"/>
    </source>
</evidence>
<dbReference type="Proteomes" id="UP000285666">
    <property type="component" value="Unassembled WGS sequence"/>
</dbReference>
<dbReference type="InterPro" id="IPR023365">
    <property type="entry name" value="Sortase_dom-sf"/>
</dbReference>
<accession>A0A395XLF5</accession>
<evidence type="ECO:0000313" key="6">
    <source>
        <dbReference type="EMBL" id="RHN14920.1"/>
    </source>
</evidence>
<dbReference type="Gene3D" id="2.40.260.10">
    <property type="entry name" value="Sortase"/>
    <property type="match status" value="1"/>
</dbReference>
<dbReference type="EMBL" id="QRHN01000024">
    <property type="protein sequence ID" value="RHF76227.1"/>
    <property type="molecule type" value="Genomic_DNA"/>
</dbReference>
<dbReference type="EMBL" id="QRQQ01000010">
    <property type="protein sequence ID" value="RHN14920.1"/>
    <property type="molecule type" value="Genomic_DNA"/>
</dbReference>
<feature type="active site" description="Acyl-thioester intermediate" evidence="2">
    <location>
        <position position="232"/>
    </location>
</feature>
<keyword evidence="3" id="KW-0812">Transmembrane</keyword>
<dbReference type="EC" id="3.4.22.71" evidence="4"/>
<name>A0A395XLF5_9FIRM</name>
<dbReference type="Proteomes" id="UP000285652">
    <property type="component" value="Unassembled WGS sequence"/>
</dbReference>
<sequence length="252" mass="28746">MKKKYIVAGILAATGIICAAVSIYLYFGQKNAGDEYEKLRKKVTVENNDDTDVSDKTPVDIPIDFAQLQSMNPDIYAWIKVPGTVIDYPVVQSDTDNTYYLDHSVEKEEDKAGAIFTEDYNSKTFEDPNTVLYGHGMANGSMFDGLHQYMDRSFFDENREVIIYMPDKILHYQIFAAYLFDNRHLLQSIDFTNPEIFQAYLDMVYGIRDMKSNIDTSANVTSQDKIITLSTCYAGMNDKRYLVQAVLVSIEQ</sequence>
<dbReference type="SUPFAM" id="SSF63817">
    <property type="entry name" value="Sortase"/>
    <property type="match status" value="1"/>
</dbReference>
<protein>
    <submittedName>
        <fullName evidence="4">SrtB family sortase</fullName>
        <ecNumber evidence="4">3.4.22.71</ecNumber>
    </submittedName>
</protein>
<dbReference type="CDD" id="cd05826">
    <property type="entry name" value="Sortase_B"/>
    <property type="match status" value="1"/>
</dbReference>
<gene>
    <name evidence="4" type="primary">srtB</name>
    <name evidence="5" type="ORF">DW658_14050</name>
    <name evidence="4" type="ORF">DWV67_14860</name>
    <name evidence="6" type="ORF">DWZ24_11155</name>
</gene>
<dbReference type="AlphaFoldDB" id="A0A395XLF5"/>
<dbReference type="InterPro" id="IPR005754">
    <property type="entry name" value="Sortase"/>
</dbReference>
<evidence type="ECO:0000256" key="1">
    <source>
        <dbReference type="ARBA" id="ARBA00022801"/>
    </source>
</evidence>
<reference evidence="7 8" key="1">
    <citation type="submission" date="2018-08" db="EMBL/GenBank/DDBJ databases">
        <title>A genome reference for cultivated species of the human gut microbiota.</title>
        <authorList>
            <person name="Zou Y."/>
            <person name="Xue W."/>
            <person name="Luo G."/>
        </authorList>
    </citation>
    <scope>NUCLEOTIDE SEQUENCE [LARGE SCALE GENOMIC DNA]</scope>
    <source>
        <strain evidence="4 7">AF12-11</strain>
        <strain evidence="6 8">AF31-13BH</strain>
        <strain evidence="5 9">AM23-7AC</strain>
    </source>
</reference>
<feature type="transmembrane region" description="Helical" evidence="3">
    <location>
        <begin position="6"/>
        <end position="27"/>
    </location>
</feature>
<dbReference type="GO" id="GO:0016787">
    <property type="term" value="F:hydrolase activity"/>
    <property type="evidence" value="ECO:0007669"/>
    <property type="project" value="UniProtKB-KW"/>
</dbReference>
<keyword evidence="3" id="KW-0472">Membrane</keyword>
<dbReference type="Proteomes" id="UP000266376">
    <property type="component" value="Unassembled WGS sequence"/>
</dbReference>
<evidence type="ECO:0000313" key="8">
    <source>
        <dbReference type="Proteomes" id="UP000285652"/>
    </source>
</evidence>
<organism evidence="4 7">
    <name type="scientific">Dorea formicigenerans</name>
    <dbReference type="NCBI Taxonomy" id="39486"/>
    <lineage>
        <taxon>Bacteria</taxon>
        <taxon>Bacillati</taxon>
        <taxon>Bacillota</taxon>
        <taxon>Clostridia</taxon>
        <taxon>Lachnospirales</taxon>
        <taxon>Lachnospiraceae</taxon>
        <taxon>Dorea</taxon>
    </lineage>
</organism>
<dbReference type="InterPro" id="IPR009835">
    <property type="entry name" value="SrtB"/>
</dbReference>
<dbReference type="RefSeq" id="WP_118238174.1">
    <property type="nucleotide sequence ID" value="NZ_QRHN01000024.1"/>
</dbReference>
<evidence type="ECO:0000313" key="4">
    <source>
        <dbReference type="EMBL" id="RGW48474.1"/>
    </source>
</evidence>
<evidence type="ECO:0000256" key="3">
    <source>
        <dbReference type="SAM" id="Phobius"/>
    </source>
</evidence>
<dbReference type="NCBIfam" id="TIGR03064">
    <property type="entry name" value="sortase_srtB"/>
    <property type="match status" value="1"/>
</dbReference>
<evidence type="ECO:0000256" key="2">
    <source>
        <dbReference type="PIRSR" id="PIRSR605754-1"/>
    </source>
</evidence>
<dbReference type="Pfam" id="PF04203">
    <property type="entry name" value="Sortase"/>
    <property type="match status" value="1"/>
</dbReference>
<keyword evidence="3" id="KW-1133">Transmembrane helix</keyword>
<comment type="caution">
    <text evidence="4">The sequence shown here is derived from an EMBL/GenBank/DDBJ whole genome shotgun (WGS) entry which is preliminary data.</text>
</comment>
<keyword evidence="1 4" id="KW-0378">Hydrolase</keyword>
<feature type="active site" description="Proton donor/acceptor" evidence="2">
    <location>
        <position position="135"/>
    </location>
</feature>
<evidence type="ECO:0000313" key="5">
    <source>
        <dbReference type="EMBL" id="RHF76227.1"/>
    </source>
</evidence>